<evidence type="ECO:0000256" key="1">
    <source>
        <dbReference type="ARBA" id="ARBA00022842"/>
    </source>
</evidence>
<protein>
    <recommendedName>
        <fullName evidence="2">P-type ATPase A domain-containing protein</fullName>
    </recommendedName>
</protein>
<dbReference type="PANTHER" id="PTHR24093">
    <property type="entry name" value="CATION TRANSPORTING ATPASE"/>
    <property type="match status" value="1"/>
</dbReference>
<comment type="caution">
    <text evidence="3">The sequence shown here is derived from an EMBL/GenBank/DDBJ whole genome shotgun (WGS) entry which is preliminary data.</text>
</comment>
<dbReference type="EMBL" id="NBSK02000007">
    <property type="protein sequence ID" value="KAJ0198175.1"/>
    <property type="molecule type" value="Genomic_DNA"/>
</dbReference>
<dbReference type="Gene3D" id="2.70.150.10">
    <property type="entry name" value="Calcium-transporting ATPase, cytoplasmic transduction domain A"/>
    <property type="match status" value="1"/>
</dbReference>
<dbReference type="PANTHER" id="PTHR24093:SF462">
    <property type="entry name" value="CALCIUM-TRANSPORTING ATPASE 11, PLASMA MEMBRANE-TYPE-RELATED"/>
    <property type="match status" value="1"/>
</dbReference>
<keyword evidence="4" id="KW-1185">Reference proteome</keyword>
<gene>
    <name evidence="3" type="ORF">LSAT_V11C700372160</name>
</gene>
<dbReference type="InterPro" id="IPR008250">
    <property type="entry name" value="ATPase_P-typ_transduc_dom_A_sf"/>
</dbReference>
<evidence type="ECO:0000313" key="4">
    <source>
        <dbReference type="Proteomes" id="UP000235145"/>
    </source>
</evidence>
<dbReference type="AlphaFoldDB" id="A0A9R1X2H1"/>
<name>A0A9R1X2H1_LACSA</name>
<proteinExistence type="predicted"/>
<evidence type="ECO:0000313" key="3">
    <source>
        <dbReference type="EMBL" id="KAJ0198175.1"/>
    </source>
</evidence>
<dbReference type="InterPro" id="IPR059000">
    <property type="entry name" value="ATPase_P-type_domA"/>
</dbReference>
<dbReference type="SUPFAM" id="SSF81653">
    <property type="entry name" value="Calcium ATPase, transduction domain A"/>
    <property type="match status" value="1"/>
</dbReference>
<organism evidence="3 4">
    <name type="scientific">Lactuca sativa</name>
    <name type="common">Garden lettuce</name>
    <dbReference type="NCBI Taxonomy" id="4236"/>
    <lineage>
        <taxon>Eukaryota</taxon>
        <taxon>Viridiplantae</taxon>
        <taxon>Streptophyta</taxon>
        <taxon>Embryophyta</taxon>
        <taxon>Tracheophyta</taxon>
        <taxon>Spermatophyta</taxon>
        <taxon>Magnoliopsida</taxon>
        <taxon>eudicotyledons</taxon>
        <taxon>Gunneridae</taxon>
        <taxon>Pentapetalae</taxon>
        <taxon>asterids</taxon>
        <taxon>campanulids</taxon>
        <taxon>Asterales</taxon>
        <taxon>Asteraceae</taxon>
        <taxon>Cichorioideae</taxon>
        <taxon>Cichorieae</taxon>
        <taxon>Lactucinae</taxon>
        <taxon>Lactuca</taxon>
    </lineage>
</organism>
<feature type="domain" description="P-type ATPase A" evidence="2">
    <location>
        <begin position="15"/>
        <end position="65"/>
    </location>
</feature>
<reference evidence="3 4" key="1">
    <citation type="journal article" date="2017" name="Nat. Commun.">
        <title>Genome assembly with in vitro proximity ligation data and whole-genome triplication in lettuce.</title>
        <authorList>
            <person name="Reyes-Chin-Wo S."/>
            <person name="Wang Z."/>
            <person name="Yang X."/>
            <person name="Kozik A."/>
            <person name="Arikit S."/>
            <person name="Song C."/>
            <person name="Xia L."/>
            <person name="Froenicke L."/>
            <person name="Lavelle D.O."/>
            <person name="Truco M.J."/>
            <person name="Xia R."/>
            <person name="Zhu S."/>
            <person name="Xu C."/>
            <person name="Xu H."/>
            <person name="Xu X."/>
            <person name="Cox K."/>
            <person name="Korf I."/>
            <person name="Meyers B.C."/>
            <person name="Michelmore R.W."/>
        </authorList>
    </citation>
    <scope>NUCLEOTIDE SEQUENCE [LARGE SCALE GENOMIC DNA]</scope>
    <source>
        <strain evidence="4">cv. Salinas</strain>
        <tissue evidence="3">Seedlings</tissue>
    </source>
</reference>
<sequence>MFVTMRERECVCVCVIHLMIGDQVPAYWIFISGYSLSIDESSMTGESHTIRLSACEMMGSATTICCDKTGTLNSNLWDIFLFLMTGRGLYLWEEK</sequence>
<dbReference type="Proteomes" id="UP000235145">
    <property type="component" value="Unassembled WGS sequence"/>
</dbReference>
<evidence type="ECO:0000259" key="2">
    <source>
        <dbReference type="Pfam" id="PF00122"/>
    </source>
</evidence>
<dbReference type="Pfam" id="PF00122">
    <property type="entry name" value="E1-E2_ATPase"/>
    <property type="match status" value="1"/>
</dbReference>
<keyword evidence="1" id="KW-0460">Magnesium</keyword>
<accession>A0A9R1X2H1</accession>